<proteinExistence type="predicted"/>
<dbReference type="EMBL" id="MU856852">
    <property type="protein sequence ID" value="KAK4157299.1"/>
    <property type="molecule type" value="Genomic_DNA"/>
</dbReference>
<gene>
    <name evidence="1" type="ORF">C8A00DRAFT_29724</name>
</gene>
<name>A0AAN7A0V3_9PEZI</name>
<comment type="caution">
    <text evidence="1">The sequence shown here is derived from an EMBL/GenBank/DDBJ whole genome shotgun (WGS) entry which is preliminary data.</text>
</comment>
<sequence length="259" mass="28196">MIDTVPKEVQLSRVITPIPLKPDNIFIAVDESGDMTISGDIRIQIDDKPVPASRKVLVHFNPRFTDTPAIAGAIASKLEQDTTGLHPYSPSFGWWNFTMSVPISQGLASFTVEVLDDGSPTMHTNGGTGFPVETDIIPQARLSCSAVYMGKKYSLNLTVTVRDDALLQKVILTVPIPVKQEGSIVPGFEPYVLNMEKTGVVLESTGYSLYTASLDVRPSAMYVTIMSYGLSGRGEGARDVEVPFVLWKGFASCPYECNE</sequence>
<dbReference type="AlphaFoldDB" id="A0AAN7A0V3"/>
<reference evidence="1" key="1">
    <citation type="journal article" date="2023" name="Mol. Phylogenet. Evol.">
        <title>Genome-scale phylogeny and comparative genomics of the fungal order Sordariales.</title>
        <authorList>
            <person name="Hensen N."/>
            <person name="Bonometti L."/>
            <person name="Westerberg I."/>
            <person name="Brannstrom I.O."/>
            <person name="Guillou S."/>
            <person name="Cros-Aarteil S."/>
            <person name="Calhoun S."/>
            <person name="Haridas S."/>
            <person name="Kuo A."/>
            <person name="Mondo S."/>
            <person name="Pangilinan J."/>
            <person name="Riley R."/>
            <person name="LaButti K."/>
            <person name="Andreopoulos B."/>
            <person name="Lipzen A."/>
            <person name="Chen C."/>
            <person name="Yan M."/>
            <person name="Daum C."/>
            <person name="Ng V."/>
            <person name="Clum A."/>
            <person name="Steindorff A."/>
            <person name="Ohm R.A."/>
            <person name="Martin F."/>
            <person name="Silar P."/>
            <person name="Natvig D.O."/>
            <person name="Lalanne C."/>
            <person name="Gautier V."/>
            <person name="Ament-Velasquez S.L."/>
            <person name="Kruys A."/>
            <person name="Hutchinson M.I."/>
            <person name="Powell A.J."/>
            <person name="Barry K."/>
            <person name="Miller A.N."/>
            <person name="Grigoriev I.V."/>
            <person name="Debuchy R."/>
            <person name="Gladieux P."/>
            <person name="Hiltunen Thoren M."/>
            <person name="Johannesson H."/>
        </authorList>
    </citation>
    <scope>NUCLEOTIDE SEQUENCE</scope>
    <source>
        <strain evidence="1">CBS 538.74</strain>
    </source>
</reference>
<keyword evidence="2" id="KW-1185">Reference proteome</keyword>
<evidence type="ECO:0000313" key="1">
    <source>
        <dbReference type="EMBL" id="KAK4157299.1"/>
    </source>
</evidence>
<organism evidence="1 2">
    <name type="scientific">Chaetomidium leptoderma</name>
    <dbReference type="NCBI Taxonomy" id="669021"/>
    <lineage>
        <taxon>Eukaryota</taxon>
        <taxon>Fungi</taxon>
        <taxon>Dikarya</taxon>
        <taxon>Ascomycota</taxon>
        <taxon>Pezizomycotina</taxon>
        <taxon>Sordariomycetes</taxon>
        <taxon>Sordariomycetidae</taxon>
        <taxon>Sordariales</taxon>
        <taxon>Chaetomiaceae</taxon>
        <taxon>Chaetomidium</taxon>
    </lineage>
</organism>
<evidence type="ECO:0000313" key="2">
    <source>
        <dbReference type="Proteomes" id="UP001302745"/>
    </source>
</evidence>
<protein>
    <submittedName>
        <fullName evidence="1">Uncharacterized protein</fullName>
    </submittedName>
</protein>
<reference evidence="1" key="2">
    <citation type="submission" date="2023-05" db="EMBL/GenBank/DDBJ databases">
        <authorList>
            <consortium name="Lawrence Berkeley National Laboratory"/>
            <person name="Steindorff A."/>
            <person name="Hensen N."/>
            <person name="Bonometti L."/>
            <person name="Westerberg I."/>
            <person name="Brannstrom I.O."/>
            <person name="Guillou S."/>
            <person name="Cros-Aarteil S."/>
            <person name="Calhoun S."/>
            <person name="Haridas S."/>
            <person name="Kuo A."/>
            <person name="Mondo S."/>
            <person name="Pangilinan J."/>
            <person name="Riley R."/>
            <person name="Labutti K."/>
            <person name="Andreopoulos B."/>
            <person name="Lipzen A."/>
            <person name="Chen C."/>
            <person name="Yanf M."/>
            <person name="Daum C."/>
            <person name="Ng V."/>
            <person name="Clum A."/>
            <person name="Ohm R."/>
            <person name="Martin F."/>
            <person name="Silar P."/>
            <person name="Natvig D."/>
            <person name="Lalanne C."/>
            <person name="Gautier V."/>
            <person name="Ament-Velasquez S.L."/>
            <person name="Kruys A."/>
            <person name="Hutchinson M.I."/>
            <person name="Powell A.J."/>
            <person name="Barry K."/>
            <person name="Miller A.N."/>
            <person name="Grigoriev I.V."/>
            <person name="Debuchy R."/>
            <person name="Gladieux P."/>
            <person name="Thoren M.H."/>
            <person name="Johannesson H."/>
        </authorList>
    </citation>
    <scope>NUCLEOTIDE SEQUENCE</scope>
    <source>
        <strain evidence="1">CBS 538.74</strain>
    </source>
</reference>
<accession>A0AAN7A0V3</accession>
<dbReference type="Proteomes" id="UP001302745">
    <property type="component" value="Unassembled WGS sequence"/>
</dbReference>